<name>A0ABD1KA78_9TELE</name>
<keyword evidence="11" id="KW-0325">Glycoprotein</keyword>
<keyword evidence="12 13" id="KW-0807">Transducer</keyword>
<dbReference type="Proteomes" id="UP001591681">
    <property type="component" value="Unassembled WGS sequence"/>
</dbReference>
<dbReference type="PRINTS" id="PR00245">
    <property type="entry name" value="OLFACTORYR"/>
</dbReference>
<evidence type="ECO:0000256" key="13">
    <source>
        <dbReference type="RuleBase" id="RU000688"/>
    </source>
</evidence>
<dbReference type="EMBL" id="JBHFQA010000007">
    <property type="protein sequence ID" value="KAL2096017.1"/>
    <property type="molecule type" value="Genomic_DNA"/>
</dbReference>
<evidence type="ECO:0000256" key="11">
    <source>
        <dbReference type="ARBA" id="ARBA00023180"/>
    </source>
</evidence>
<dbReference type="InterPro" id="IPR000725">
    <property type="entry name" value="Olfact_rcpt"/>
</dbReference>
<evidence type="ECO:0000256" key="12">
    <source>
        <dbReference type="ARBA" id="ARBA00023224"/>
    </source>
</evidence>
<feature type="transmembrane region" description="Helical" evidence="14">
    <location>
        <begin position="97"/>
        <end position="119"/>
    </location>
</feature>
<evidence type="ECO:0000256" key="2">
    <source>
        <dbReference type="ARBA" id="ARBA00022475"/>
    </source>
</evidence>
<feature type="transmembrane region" description="Helical" evidence="14">
    <location>
        <begin position="272"/>
        <end position="293"/>
    </location>
</feature>
<feature type="transmembrane region" description="Helical" evidence="14">
    <location>
        <begin position="140"/>
        <end position="164"/>
    </location>
</feature>
<feature type="transmembrane region" description="Helical" evidence="14">
    <location>
        <begin position="197"/>
        <end position="219"/>
    </location>
</feature>
<feature type="transmembrane region" description="Helical" evidence="14">
    <location>
        <begin position="240"/>
        <end position="260"/>
    </location>
</feature>
<evidence type="ECO:0000256" key="10">
    <source>
        <dbReference type="ARBA" id="ARBA00023170"/>
    </source>
</evidence>
<dbReference type="InterPro" id="IPR052921">
    <property type="entry name" value="GPCR1_Superfamily_Member"/>
</dbReference>
<evidence type="ECO:0000256" key="14">
    <source>
        <dbReference type="RuleBase" id="RU363047"/>
    </source>
</evidence>
<comment type="similarity">
    <text evidence="13">Belongs to the G-protein coupled receptor 1 family.</text>
</comment>
<keyword evidence="10 13" id="KW-0675">Receptor</keyword>
<dbReference type="PROSITE" id="PS00237">
    <property type="entry name" value="G_PROTEIN_RECEP_F1_1"/>
    <property type="match status" value="1"/>
</dbReference>
<dbReference type="InterPro" id="IPR000276">
    <property type="entry name" value="GPCR_Rhodpsn"/>
</dbReference>
<protein>
    <recommendedName>
        <fullName evidence="14">Olfactory receptor</fullName>
    </recommendedName>
</protein>
<keyword evidence="5 14" id="KW-0552">Olfaction</keyword>
<keyword evidence="17" id="KW-1185">Reference proteome</keyword>
<dbReference type="SUPFAM" id="SSF81321">
    <property type="entry name" value="Family A G protein-coupled receptor-like"/>
    <property type="match status" value="1"/>
</dbReference>
<feature type="transmembrane region" description="Helical" evidence="14">
    <location>
        <begin position="57"/>
        <end position="77"/>
    </location>
</feature>
<keyword evidence="8 14" id="KW-0472">Membrane</keyword>
<dbReference type="Gene3D" id="1.20.1070.10">
    <property type="entry name" value="Rhodopsin 7-helix transmembrane proteins"/>
    <property type="match status" value="1"/>
</dbReference>
<dbReference type="PANTHER" id="PTHR26451">
    <property type="entry name" value="G_PROTEIN_RECEP_F1_2 DOMAIN-CONTAINING PROTEIN"/>
    <property type="match status" value="1"/>
</dbReference>
<keyword evidence="3 14" id="KW-0716">Sensory transduction</keyword>
<dbReference type="PROSITE" id="PS50262">
    <property type="entry name" value="G_PROTEIN_RECEP_F1_2"/>
    <property type="match status" value="1"/>
</dbReference>
<evidence type="ECO:0000256" key="8">
    <source>
        <dbReference type="ARBA" id="ARBA00023136"/>
    </source>
</evidence>
<evidence type="ECO:0000259" key="15">
    <source>
        <dbReference type="PROSITE" id="PS50262"/>
    </source>
</evidence>
<dbReference type="PANTHER" id="PTHR26451:SF345">
    <property type="entry name" value="OLFACTORY RECEPTOR"/>
    <property type="match status" value="1"/>
</dbReference>
<feature type="transmembrane region" description="Helical" evidence="14">
    <location>
        <begin position="25"/>
        <end position="50"/>
    </location>
</feature>
<comment type="subcellular location">
    <subcellularLocation>
        <location evidence="1 14">Cell membrane</location>
        <topology evidence="1 14">Multi-pass membrane protein</topology>
    </subcellularLocation>
</comment>
<evidence type="ECO:0000256" key="6">
    <source>
        <dbReference type="ARBA" id="ARBA00022989"/>
    </source>
</evidence>
<dbReference type="AlphaFoldDB" id="A0ABD1KA78"/>
<dbReference type="GO" id="GO:0004930">
    <property type="term" value="F:G protein-coupled receptor activity"/>
    <property type="evidence" value="ECO:0007669"/>
    <property type="project" value="UniProtKB-KW"/>
</dbReference>
<evidence type="ECO:0000256" key="9">
    <source>
        <dbReference type="ARBA" id="ARBA00023157"/>
    </source>
</evidence>
<keyword evidence="2 14" id="KW-1003">Cell membrane</keyword>
<comment type="caution">
    <text evidence="16">The sequence shown here is derived from an EMBL/GenBank/DDBJ whole genome shotgun (WGS) entry which is preliminary data.</text>
</comment>
<dbReference type="InterPro" id="IPR017452">
    <property type="entry name" value="GPCR_Rhodpsn_7TM"/>
</dbReference>
<evidence type="ECO:0000313" key="17">
    <source>
        <dbReference type="Proteomes" id="UP001591681"/>
    </source>
</evidence>
<dbReference type="GO" id="GO:0007608">
    <property type="term" value="P:sensory perception of smell"/>
    <property type="evidence" value="ECO:0007669"/>
    <property type="project" value="UniProtKB-KW"/>
</dbReference>
<dbReference type="PRINTS" id="PR00237">
    <property type="entry name" value="GPCRRHODOPSN"/>
</dbReference>
<sequence>MNDSSSIRDVLIFTVYKELGSNKSVLFTTVLITYVLSLVINVSLLLLFYLDHSLHKPMYIFLFCLLLNGLIGSTAVWPRVMFLLWTDINSISYKLCLVQVFLLGTYGGCNFTILTVMAYDRFVSIFRPLQYHTVMTPLRVKLLLVVANLPAALVLGQVILTIQIPLCKYNLHRLFCDNVSVSNLSCGQTFQARLSNLYGLCAIIIFVVFPICLIFLSYVKIMKLSLKASRHARRKAIETCTPHIMVFMNFSLASLFSVIYNRSNPYLPGEARILLAIIYILLPPLLHPIIYGIKSQEIRCSIFKIWKRKIWFISG</sequence>
<accession>A0ABD1KA78</accession>
<reference evidence="16 17" key="1">
    <citation type="submission" date="2024-09" db="EMBL/GenBank/DDBJ databases">
        <title>A chromosome-level genome assembly of Gray's grenadier anchovy, Coilia grayii.</title>
        <authorList>
            <person name="Fu Z."/>
        </authorList>
    </citation>
    <scope>NUCLEOTIDE SEQUENCE [LARGE SCALE GENOMIC DNA]</scope>
    <source>
        <strain evidence="16">G4</strain>
        <tissue evidence="16">Muscle</tissue>
    </source>
</reference>
<organism evidence="16 17">
    <name type="scientific">Coilia grayii</name>
    <name type="common">Gray's grenadier anchovy</name>
    <dbReference type="NCBI Taxonomy" id="363190"/>
    <lineage>
        <taxon>Eukaryota</taxon>
        <taxon>Metazoa</taxon>
        <taxon>Chordata</taxon>
        <taxon>Craniata</taxon>
        <taxon>Vertebrata</taxon>
        <taxon>Euteleostomi</taxon>
        <taxon>Actinopterygii</taxon>
        <taxon>Neopterygii</taxon>
        <taxon>Teleostei</taxon>
        <taxon>Clupei</taxon>
        <taxon>Clupeiformes</taxon>
        <taxon>Clupeoidei</taxon>
        <taxon>Engraulidae</taxon>
        <taxon>Coilinae</taxon>
        <taxon>Coilia</taxon>
    </lineage>
</organism>
<keyword evidence="9" id="KW-1015">Disulfide bond</keyword>
<keyword evidence="7 13" id="KW-0297">G-protein coupled receptor</keyword>
<gene>
    <name evidence="16" type="ORF">ACEWY4_008165</name>
</gene>
<dbReference type="Pfam" id="PF13853">
    <property type="entry name" value="7tm_4"/>
    <property type="match status" value="1"/>
</dbReference>
<dbReference type="FunFam" id="1.20.1070.10:FF:000024">
    <property type="entry name" value="Olfactory receptor"/>
    <property type="match status" value="1"/>
</dbReference>
<evidence type="ECO:0000256" key="5">
    <source>
        <dbReference type="ARBA" id="ARBA00022725"/>
    </source>
</evidence>
<keyword evidence="4 13" id="KW-0812">Transmembrane</keyword>
<evidence type="ECO:0000256" key="7">
    <source>
        <dbReference type="ARBA" id="ARBA00023040"/>
    </source>
</evidence>
<keyword evidence="6 14" id="KW-1133">Transmembrane helix</keyword>
<evidence type="ECO:0000313" key="16">
    <source>
        <dbReference type="EMBL" id="KAL2096017.1"/>
    </source>
</evidence>
<feature type="domain" description="G-protein coupled receptors family 1 profile" evidence="15">
    <location>
        <begin position="40"/>
        <end position="291"/>
    </location>
</feature>
<evidence type="ECO:0000256" key="3">
    <source>
        <dbReference type="ARBA" id="ARBA00022606"/>
    </source>
</evidence>
<proteinExistence type="inferred from homology"/>
<evidence type="ECO:0000256" key="4">
    <source>
        <dbReference type="ARBA" id="ARBA00022692"/>
    </source>
</evidence>
<evidence type="ECO:0000256" key="1">
    <source>
        <dbReference type="ARBA" id="ARBA00004651"/>
    </source>
</evidence>
<dbReference type="GO" id="GO:0005886">
    <property type="term" value="C:plasma membrane"/>
    <property type="evidence" value="ECO:0007669"/>
    <property type="project" value="UniProtKB-SubCell"/>
</dbReference>